<gene>
    <name evidence="1" type="ORF">SERLADRAFT_385811</name>
</gene>
<proteinExistence type="predicted"/>
<dbReference type="EMBL" id="GL945432">
    <property type="protein sequence ID" value="EGO26750.1"/>
    <property type="molecule type" value="Genomic_DNA"/>
</dbReference>
<dbReference type="KEGG" id="sla:SERLADRAFT_385811"/>
<dbReference type="GeneID" id="18811174"/>
<dbReference type="HOGENOM" id="CLU_2672643_0_0_1"/>
<dbReference type="RefSeq" id="XP_007316923.1">
    <property type="nucleotide sequence ID" value="XM_007316861.1"/>
</dbReference>
<organism>
    <name type="scientific">Serpula lacrymans var. lacrymans (strain S7.9)</name>
    <name type="common">Dry rot fungus</name>
    <dbReference type="NCBI Taxonomy" id="578457"/>
    <lineage>
        <taxon>Eukaryota</taxon>
        <taxon>Fungi</taxon>
        <taxon>Dikarya</taxon>
        <taxon>Basidiomycota</taxon>
        <taxon>Agaricomycotina</taxon>
        <taxon>Agaricomycetes</taxon>
        <taxon>Agaricomycetidae</taxon>
        <taxon>Boletales</taxon>
        <taxon>Coniophorineae</taxon>
        <taxon>Serpulaceae</taxon>
        <taxon>Serpula</taxon>
    </lineage>
</organism>
<reference evidence="1" key="1">
    <citation type="submission" date="2011-04" db="EMBL/GenBank/DDBJ databases">
        <title>Evolution of plant cell wall degrading machinery underlies the functional diversity of forest fungi.</title>
        <authorList>
            <consortium name="US DOE Joint Genome Institute (JGI-PGF)"/>
            <person name="Eastwood D.C."/>
            <person name="Floudas D."/>
            <person name="Binder M."/>
            <person name="Majcherczyk A."/>
            <person name="Schneider P."/>
            <person name="Aerts A."/>
            <person name="Asiegbu F.O."/>
            <person name="Baker S.E."/>
            <person name="Barry K."/>
            <person name="Bendiksby M."/>
            <person name="Blumentritt M."/>
            <person name="Coutinho P.M."/>
            <person name="Cullen D."/>
            <person name="Cullen D."/>
            <person name="Gathman A."/>
            <person name="Goodell B."/>
            <person name="Henrissat B."/>
            <person name="Ihrmark K."/>
            <person name="Kauserud H."/>
            <person name="Kohler A."/>
            <person name="LaButti K."/>
            <person name="Lapidus A."/>
            <person name="Lavin J.L."/>
            <person name="Lee Y.-H."/>
            <person name="Lindquist E."/>
            <person name="Lilly W."/>
            <person name="Lucas S."/>
            <person name="Morin E."/>
            <person name="Murat C."/>
            <person name="Oguiza J.A."/>
            <person name="Park J."/>
            <person name="Pisabarro A.G."/>
            <person name="Riley R."/>
            <person name="Rosling A."/>
            <person name="Salamov A."/>
            <person name="Schmidt O."/>
            <person name="Schmutz J."/>
            <person name="Skrede I."/>
            <person name="Stenlid J."/>
            <person name="Wiebenga A."/>
            <person name="Xie X."/>
            <person name="Kues U."/>
            <person name="Hibbett D.S."/>
            <person name="Hoffmeister D."/>
            <person name="Hogberg N."/>
            <person name="Martin F."/>
            <person name="Grigoriev I.V."/>
            <person name="Watkinson S.C."/>
        </authorList>
    </citation>
    <scope>NUCLEOTIDE SEQUENCE</scope>
    <source>
        <strain evidence="1">S7.9</strain>
    </source>
</reference>
<dbReference type="AlphaFoldDB" id="F8NRF7"/>
<sequence>MSEPICLQFRTIDNLKSEDVQCTLQFPRIALAPLTQIRQGYHPLGLASTHSGDIQLIWQVYDLATEYGRRHMLYV</sequence>
<accession>F8NRF7</accession>
<evidence type="ECO:0000313" key="1">
    <source>
        <dbReference type="EMBL" id="EGO26750.1"/>
    </source>
</evidence>
<dbReference type="Proteomes" id="UP000008064">
    <property type="component" value="Unassembled WGS sequence"/>
</dbReference>
<protein>
    <submittedName>
        <fullName evidence="1">Uncharacterized protein</fullName>
    </submittedName>
</protein>
<name>F8NRF7_SERL9</name>